<dbReference type="CDD" id="cd02947">
    <property type="entry name" value="TRX_family"/>
    <property type="match status" value="1"/>
</dbReference>
<dbReference type="PROSITE" id="PS00194">
    <property type="entry name" value="THIOREDOXIN_1"/>
    <property type="match status" value="1"/>
</dbReference>
<evidence type="ECO:0000259" key="4">
    <source>
        <dbReference type="PROSITE" id="PS51352"/>
    </source>
</evidence>
<dbReference type="SUPFAM" id="SSF52833">
    <property type="entry name" value="Thioredoxin-like"/>
    <property type="match status" value="1"/>
</dbReference>
<name>A0A6A6PG33_9PEZI</name>
<dbReference type="Pfam" id="PF00085">
    <property type="entry name" value="Thioredoxin"/>
    <property type="match status" value="1"/>
</dbReference>
<evidence type="ECO:0000256" key="1">
    <source>
        <dbReference type="ARBA" id="ARBA00008987"/>
    </source>
</evidence>
<dbReference type="OrthoDB" id="19690at2759"/>
<evidence type="ECO:0000256" key="3">
    <source>
        <dbReference type="SAM" id="MobiDB-lite"/>
    </source>
</evidence>
<evidence type="ECO:0000313" key="5">
    <source>
        <dbReference type="EMBL" id="KAF2478922.1"/>
    </source>
</evidence>
<feature type="region of interest" description="Disordered" evidence="3">
    <location>
        <begin position="135"/>
        <end position="157"/>
    </location>
</feature>
<evidence type="ECO:0000256" key="2">
    <source>
        <dbReference type="ARBA" id="ARBA00023157"/>
    </source>
</evidence>
<comment type="similarity">
    <text evidence="1">Belongs to the thioredoxin family.</text>
</comment>
<dbReference type="InterPro" id="IPR017937">
    <property type="entry name" value="Thioredoxin_CS"/>
</dbReference>
<accession>A0A6A6PG33</accession>
<keyword evidence="6" id="KW-1185">Reference proteome</keyword>
<keyword evidence="2" id="KW-1015">Disulfide bond</keyword>
<sequence length="220" mass="22693">MASKTVPITSSSHLKSSGSIVFGSSSAAADNPLHLVLASSSYVVVDFYADWCGPCKQISPIFEQLATAESKPGRLTFCKVDVDSQREVASFYGISAMPTFLILKGNTVVETIRGANPTALRTAILSAAANAAKSPAKASPSFSGAGKTLGSGEGGANASKRTNAPGIDFGALLSSPAAFSQYAAVRFIGLYLTTLFSLDPMSAAEQSPFAVKSRGGQKVR</sequence>
<dbReference type="RefSeq" id="XP_033585492.1">
    <property type="nucleotide sequence ID" value="XM_033737885.1"/>
</dbReference>
<feature type="compositionally biased region" description="Low complexity" evidence="3">
    <location>
        <begin position="135"/>
        <end position="146"/>
    </location>
</feature>
<dbReference type="AlphaFoldDB" id="A0A6A6PG33"/>
<organism evidence="5 6">
    <name type="scientific">Neohortaea acidophila</name>
    <dbReference type="NCBI Taxonomy" id="245834"/>
    <lineage>
        <taxon>Eukaryota</taxon>
        <taxon>Fungi</taxon>
        <taxon>Dikarya</taxon>
        <taxon>Ascomycota</taxon>
        <taxon>Pezizomycotina</taxon>
        <taxon>Dothideomycetes</taxon>
        <taxon>Dothideomycetidae</taxon>
        <taxon>Mycosphaerellales</taxon>
        <taxon>Teratosphaeriaceae</taxon>
        <taxon>Neohortaea</taxon>
    </lineage>
</organism>
<dbReference type="PANTHER" id="PTHR46115">
    <property type="entry name" value="THIOREDOXIN-LIKE PROTEIN 1"/>
    <property type="match status" value="1"/>
</dbReference>
<reference evidence="5" key="1">
    <citation type="journal article" date="2020" name="Stud. Mycol.">
        <title>101 Dothideomycetes genomes: a test case for predicting lifestyles and emergence of pathogens.</title>
        <authorList>
            <person name="Haridas S."/>
            <person name="Albert R."/>
            <person name="Binder M."/>
            <person name="Bloem J."/>
            <person name="Labutti K."/>
            <person name="Salamov A."/>
            <person name="Andreopoulos B."/>
            <person name="Baker S."/>
            <person name="Barry K."/>
            <person name="Bills G."/>
            <person name="Bluhm B."/>
            <person name="Cannon C."/>
            <person name="Castanera R."/>
            <person name="Culley D."/>
            <person name="Daum C."/>
            <person name="Ezra D."/>
            <person name="Gonzalez J."/>
            <person name="Henrissat B."/>
            <person name="Kuo A."/>
            <person name="Liang C."/>
            <person name="Lipzen A."/>
            <person name="Lutzoni F."/>
            <person name="Magnuson J."/>
            <person name="Mondo S."/>
            <person name="Nolan M."/>
            <person name="Ohm R."/>
            <person name="Pangilinan J."/>
            <person name="Park H.-J."/>
            <person name="Ramirez L."/>
            <person name="Alfaro M."/>
            <person name="Sun H."/>
            <person name="Tritt A."/>
            <person name="Yoshinaga Y."/>
            <person name="Zwiers L.-H."/>
            <person name="Turgeon B."/>
            <person name="Goodwin S."/>
            <person name="Spatafora J."/>
            <person name="Crous P."/>
            <person name="Grigoriev I."/>
        </authorList>
    </citation>
    <scope>NUCLEOTIDE SEQUENCE</scope>
    <source>
        <strain evidence="5">CBS 113389</strain>
    </source>
</reference>
<dbReference type="GeneID" id="54478887"/>
<dbReference type="InterPro" id="IPR036249">
    <property type="entry name" value="Thioredoxin-like_sf"/>
</dbReference>
<evidence type="ECO:0000313" key="6">
    <source>
        <dbReference type="Proteomes" id="UP000799767"/>
    </source>
</evidence>
<dbReference type="Proteomes" id="UP000799767">
    <property type="component" value="Unassembled WGS sequence"/>
</dbReference>
<gene>
    <name evidence="5" type="ORF">BDY17DRAFT_331211</name>
</gene>
<dbReference type="PROSITE" id="PS51352">
    <property type="entry name" value="THIOREDOXIN_2"/>
    <property type="match status" value="1"/>
</dbReference>
<dbReference type="Gene3D" id="3.40.30.10">
    <property type="entry name" value="Glutaredoxin"/>
    <property type="match status" value="1"/>
</dbReference>
<proteinExistence type="inferred from homology"/>
<dbReference type="InterPro" id="IPR013766">
    <property type="entry name" value="Thioredoxin_domain"/>
</dbReference>
<protein>
    <submittedName>
        <fullName evidence="5">Thioredoxin-like protein</fullName>
    </submittedName>
</protein>
<dbReference type="EMBL" id="MU001643">
    <property type="protein sequence ID" value="KAF2478922.1"/>
    <property type="molecule type" value="Genomic_DNA"/>
</dbReference>
<feature type="domain" description="Thioredoxin" evidence="4">
    <location>
        <begin position="1"/>
        <end position="129"/>
    </location>
</feature>
<dbReference type="PRINTS" id="PR00421">
    <property type="entry name" value="THIOREDOXIN"/>
</dbReference>